<reference evidence="2 3" key="1">
    <citation type="submission" date="2013-05" db="EMBL/GenBank/DDBJ databases">
        <title>Genome assembly of Chondromyces apiculatus DSM 436.</title>
        <authorList>
            <person name="Sharma G."/>
            <person name="Khatri I."/>
            <person name="Kaur C."/>
            <person name="Mayilraj S."/>
            <person name="Subramanian S."/>
        </authorList>
    </citation>
    <scope>NUCLEOTIDE SEQUENCE [LARGE SCALE GENOMIC DNA]</scope>
    <source>
        <strain evidence="2 3">DSM 436</strain>
    </source>
</reference>
<evidence type="ECO:0000313" key="2">
    <source>
        <dbReference type="EMBL" id="EYF08755.1"/>
    </source>
</evidence>
<evidence type="ECO:0000313" key="3">
    <source>
        <dbReference type="Proteomes" id="UP000019678"/>
    </source>
</evidence>
<keyword evidence="3" id="KW-1185">Reference proteome</keyword>
<gene>
    <name evidence="2" type="ORF">CAP_2616</name>
</gene>
<dbReference type="AlphaFoldDB" id="A0A017TIT0"/>
<dbReference type="Proteomes" id="UP000019678">
    <property type="component" value="Unassembled WGS sequence"/>
</dbReference>
<sequence>MDWPRRREVPRKTRPGATRRSDVHEDRTPGEVLSAGRR</sequence>
<name>A0A017TIT0_9BACT</name>
<dbReference type="STRING" id="1192034.CAP_2616"/>
<dbReference type="EMBL" id="ASRX01000002">
    <property type="protein sequence ID" value="EYF08755.1"/>
    <property type="molecule type" value="Genomic_DNA"/>
</dbReference>
<feature type="region of interest" description="Disordered" evidence="1">
    <location>
        <begin position="1"/>
        <end position="38"/>
    </location>
</feature>
<protein>
    <submittedName>
        <fullName evidence="2">Uncharacterized protein</fullName>
    </submittedName>
</protein>
<evidence type="ECO:0000256" key="1">
    <source>
        <dbReference type="SAM" id="MobiDB-lite"/>
    </source>
</evidence>
<feature type="compositionally biased region" description="Basic and acidic residues" evidence="1">
    <location>
        <begin position="1"/>
        <end position="11"/>
    </location>
</feature>
<feature type="compositionally biased region" description="Basic and acidic residues" evidence="1">
    <location>
        <begin position="19"/>
        <end position="29"/>
    </location>
</feature>
<accession>A0A017TIT0</accession>
<organism evidence="2 3">
    <name type="scientific">Chondromyces apiculatus DSM 436</name>
    <dbReference type="NCBI Taxonomy" id="1192034"/>
    <lineage>
        <taxon>Bacteria</taxon>
        <taxon>Pseudomonadati</taxon>
        <taxon>Myxococcota</taxon>
        <taxon>Polyangia</taxon>
        <taxon>Polyangiales</taxon>
        <taxon>Polyangiaceae</taxon>
        <taxon>Chondromyces</taxon>
    </lineage>
</organism>
<comment type="caution">
    <text evidence="2">The sequence shown here is derived from an EMBL/GenBank/DDBJ whole genome shotgun (WGS) entry which is preliminary data.</text>
</comment>
<proteinExistence type="predicted"/>